<dbReference type="SUPFAM" id="SSF56784">
    <property type="entry name" value="HAD-like"/>
    <property type="match status" value="1"/>
</dbReference>
<reference evidence="5 6" key="1">
    <citation type="journal article" date="2020" name="IScience">
        <title>Genome Sequencing of the Endangered Kingdonia uniflora (Circaeasteraceae, Ranunculales) Reveals Potential Mechanisms of Evolutionary Specialization.</title>
        <authorList>
            <person name="Sun Y."/>
            <person name="Deng T."/>
            <person name="Zhang A."/>
            <person name="Moore M.J."/>
            <person name="Landis J.B."/>
            <person name="Lin N."/>
            <person name="Zhang H."/>
            <person name="Zhang X."/>
            <person name="Huang J."/>
            <person name="Zhang X."/>
            <person name="Sun H."/>
            <person name="Wang H."/>
        </authorList>
    </citation>
    <scope>NUCLEOTIDE SEQUENCE [LARGE SCALE GENOMIC DNA]</scope>
    <source>
        <strain evidence="5">TB1705</strain>
        <tissue evidence="5">Leaf</tissue>
    </source>
</reference>
<dbReference type="AlphaFoldDB" id="A0A7J7NSW3"/>
<proteinExistence type="predicted"/>
<protein>
    <submittedName>
        <fullName evidence="5">Uncharacterized protein</fullName>
    </submittedName>
</protein>
<evidence type="ECO:0000256" key="4">
    <source>
        <dbReference type="ARBA" id="ARBA00022842"/>
    </source>
</evidence>
<evidence type="ECO:0000313" key="6">
    <source>
        <dbReference type="Proteomes" id="UP000541444"/>
    </source>
</evidence>
<dbReference type="EMBL" id="JACGCM010000617">
    <property type="protein sequence ID" value="KAF6170074.1"/>
    <property type="molecule type" value="Genomic_DNA"/>
</dbReference>
<keyword evidence="4" id="KW-0460">Magnesium</keyword>
<dbReference type="OrthoDB" id="10267182at2759"/>
<keyword evidence="3" id="KW-0378">Hydrolase</keyword>
<comment type="cofactor">
    <cofactor evidence="1">
        <name>Mg(2+)</name>
        <dbReference type="ChEBI" id="CHEBI:18420"/>
    </cofactor>
</comment>
<dbReference type="NCBIfam" id="TIGR01489">
    <property type="entry name" value="DKMTPPase-SF"/>
    <property type="match status" value="1"/>
</dbReference>
<dbReference type="PANTHER" id="PTHR20889:SF12">
    <property type="entry name" value="LP01149P"/>
    <property type="match status" value="1"/>
</dbReference>
<evidence type="ECO:0000256" key="1">
    <source>
        <dbReference type="ARBA" id="ARBA00001946"/>
    </source>
</evidence>
<keyword evidence="2" id="KW-0479">Metal-binding</keyword>
<dbReference type="PANTHER" id="PTHR20889">
    <property type="entry name" value="PHOSPHATASE, ORPHAN 1, 2"/>
    <property type="match status" value="1"/>
</dbReference>
<dbReference type="InterPro" id="IPR023214">
    <property type="entry name" value="HAD_sf"/>
</dbReference>
<keyword evidence="6" id="KW-1185">Reference proteome</keyword>
<name>A0A7J7NSW3_9MAGN</name>
<evidence type="ECO:0000313" key="5">
    <source>
        <dbReference type="EMBL" id="KAF6170074.1"/>
    </source>
</evidence>
<dbReference type="InterPro" id="IPR006384">
    <property type="entry name" value="HAD_hydro_PyrdxlP_Pase-like"/>
</dbReference>
<dbReference type="Gene3D" id="3.40.50.1000">
    <property type="entry name" value="HAD superfamily/HAD-like"/>
    <property type="match status" value="1"/>
</dbReference>
<dbReference type="InterPro" id="IPR036412">
    <property type="entry name" value="HAD-like_sf"/>
</dbReference>
<dbReference type="GO" id="GO:0046872">
    <property type="term" value="F:metal ion binding"/>
    <property type="evidence" value="ECO:0007669"/>
    <property type="project" value="UniProtKB-KW"/>
</dbReference>
<dbReference type="Proteomes" id="UP000541444">
    <property type="component" value="Unassembled WGS sequence"/>
</dbReference>
<dbReference type="Pfam" id="PF06888">
    <property type="entry name" value="Put_Phosphatase"/>
    <property type="match status" value="1"/>
</dbReference>
<dbReference type="GO" id="GO:0016791">
    <property type="term" value="F:phosphatase activity"/>
    <property type="evidence" value="ECO:0007669"/>
    <property type="project" value="InterPro"/>
</dbReference>
<organism evidence="5 6">
    <name type="scientific">Kingdonia uniflora</name>
    <dbReference type="NCBI Taxonomy" id="39325"/>
    <lineage>
        <taxon>Eukaryota</taxon>
        <taxon>Viridiplantae</taxon>
        <taxon>Streptophyta</taxon>
        <taxon>Embryophyta</taxon>
        <taxon>Tracheophyta</taxon>
        <taxon>Spermatophyta</taxon>
        <taxon>Magnoliopsida</taxon>
        <taxon>Ranunculales</taxon>
        <taxon>Circaeasteraceae</taxon>
        <taxon>Kingdonia</taxon>
    </lineage>
</organism>
<comment type="caution">
    <text evidence="5">The sequence shown here is derived from an EMBL/GenBank/DDBJ whole genome shotgun (WGS) entry which is preliminary data.</text>
</comment>
<evidence type="ECO:0000256" key="2">
    <source>
        <dbReference type="ARBA" id="ARBA00022723"/>
    </source>
</evidence>
<evidence type="ECO:0000256" key="3">
    <source>
        <dbReference type="ARBA" id="ARBA00022801"/>
    </source>
</evidence>
<accession>A0A7J7NSW3</accession>
<gene>
    <name evidence="5" type="ORF">GIB67_010100</name>
</gene>
<sequence length="123" mass="13799">MMMELHLQGKTIEDIANCLKRVALNPWIVQAIKSAHALGCDLGIVSHANVFFIETILEHHVLMHYFLEINTNPSVIDKDGRLMILPYHDLETSPRCSNPCPPNMSKGVIIEHITESVSAEGRK</sequence>
<dbReference type="InterPro" id="IPR016965">
    <property type="entry name" value="Pase_PHOSPHO-typ"/>
</dbReference>